<evidence type="ECO:0000256" key="10">
    <source>
        <dbReference type="SAM" id="Phobius"/>
    </source>
</evidence>
<dbReference type="AlphaFoldDB" id="A0A1T5IIL2"/>
<evidence type="ECO:0000259" key="11">
    <source>
        <dbReference type="PROSITE" id="PS51371"/>
    </source>
</evidence>
<dbReference type="GO" id="GO:0050660">
    <property type="term" value="F:flavin adenine dinucleotide binding"/>
    <property type="evidence" value="ECO:0007669"/>
    <property type="project" value="InterPro"/>
</dbReference>
<evidence type="ECO:0000256" key="3">
    <source>
        <dbReference type="ARBA" id="ARBA00022692"/>
    </source>
</evidence>
<evidence type="ECO:0000256" key="7">
    <source>
        <dbReference type="ARBA" id="ARBA00023136"/>
    </source>
</evidence>
<dbReference type="Gene3D" id="3.30.465.10">
    <property type="match status" value="1"/>
</dbReference>
<evidence type="ECO:0000256" key="1">
    <source>
        <dbReference type="ARBA" id="ARBA00004651"/>
    </source>
</evidence>
<dbReference type="PANTHER" id="PTHR43099:SF5">
    <property type="entry name" value="HLYC_CORC FAMILY TRANSPORTER"/>
    <property type="match status" value="1"/>
</dbReference>
<dbReference type="Proteomes" id="UP000190961">
    <property type="component" value="Unassembled WGS sequence"/>
</dbReference>
<evidence type="ECO:0000313" key="14">
    <source>
        <dbReference type="Proteomes" id="UP000190961"/>
    </source>
</evidence>
<organism evidence="13 14">
    <name type="scientific">Ohtaekwangia koreensis</name>
    <dbReference type="NCBI Taxonomy" id="688867"/>
    <lineage>
        <taxon>Bacteria</taxon>
        <taxon>Pseudomonadati</taxon>
        <taxon>Bacteroidota</taxon>
        <taxon>Cytophagia</taxon>
        <taxon>Cytophagales</taxon>
        <taxon>Fulvivirgaceae</taxon>
        <taxon>Ohtaekwangia</taxon>
    </lineage>
</organism>
<evidence type="ECO:0000256" key="6">
    <source>
        <dbReference type="ARBA" id="ARBA00023122"/>
    </source>
</evidence>
<dbReference type="RefSeq" id="WP_079684718.1">
    <property type="nucleotide sequence ID" value="NZ_FUZU01000001.1"/>
</dbReference>
<dbReference type="Pfam" id="PF00571">
    <property type="entry name" value="CBS"/>
    <property type="match status" value="2"/>
</dbReference>
<dbReference type="PANTHER" id="PTHR43099">
    <property type="entry name" value="UPF0053 PROTEIN YRKA"/>
    <property type="match status" value="1"/>
</dbReference>
<dbReference type="FunFam" id="3.10.580.10:FF:000002">
    <property type="entry name" value="Magnesium/cobalt efflux protein CorC"/>
    <property type="match status" value="1"/>
</dbReference>
<reference evidence="13 14" key="1">
    <citation type="submission" date="2017-02" db="EMBL/GenBank/DDBJ databases">
        <authorList>
            <person name="Peterson S.W."/>
        </authorList>
    </citation>
    <scope>NUCLEOTIDE SEQUENCE [LARGE SCALE GENOMIC DNA]</scope>
    <source>
        <strain evidence="13 14">DSM 25262</strain>
    </source>
</reference>
<dbReference type="OrthoDB" id="9798188at2"/>
<dbReference type="InterPro" id="IPR036318">
    <property type="entry name" value="FAD-bd_PCMH-like_sf"/>
</dbReference>
<dbReference type="SUPFAM" id="SSF54631">
    <property type="entry name" value="CBS-domain pair"/>
    <property type="match status" value="1"/>
</dbReference>
<accession>A0A1T5IIL2</accession>
<keyword evidence="14" id="KW-1185">Reference proteome</keyword>
<dbReference type="InterPro" id="IPR044751">
    <property type="entry name" value="Ion_transp-like_CBS"/>
</dbReference>
<feature type="domain" description="CBS" evidence="11">
    <location>
        <begin position="219"/>
        <end position="279"/>
    </location>
</feature>
<keyword evidence="6 8" id="KW-0129">CBS domain</keyword>
<feature type="domain" description="CNNM transmembrane" evidence="12">
    <location>
        <begin position="1"/>
        <end position="200"/>
    </location>
</feature>
<keyword evidence="2" id="KW-1003">Cell membrane</keyword>
<dbReference type="PROSITE" id="PS51846">
    <property type="entry name" value="CNNM"/>
    <property type="match status" value="1"/>
</dbReference>
<proteinExistence type="predicted"/>
<keyword evidence="4" id="KW-0677">Repeat</keyword>
<dbReference type="InterPro" id="IPR051676">
    <property type="entry name" value="UPF0053_domain"/>
</dbReference>
<dbReference type="Pfam" id="PF01595">
    <property type="entry name" value="CNNM"/>
    <property type="match status" value="1"/>
</dbReference>
<dbReference type="InterPro" id="IPR016169">
    <property type="entry name" value="FAD-bd_PCMH_sub2"/>
</dbReference>
<dbReference type="Pfam" id="PF03471">
    <property type="entry name" value="CorC_HlyC"/>
    <property type="match status" value="1"/>
</dbReference>
<sequence length="435" mass="48529">MVFDIFLTLFLVFLNGFFVAAEFAIVKVRSSQIALQEGNARKKAAQKIIDNLDGYLAATQLGITLASLGLGWVGEDVVSQIILSVIHGLGFTITEALAHRIAVPVAFATLTILHIVFGELAPKSIAIRYPTPTTLAVSVPLQIFHFVFKPFISLLNGFANFILKLLGIKPVGEHEEIHSEEELKLIIAESEEGGAIESNERELIQNVFDFDDRIVKQVMVPRIKISGINVTASLDNAIQLVMKEGYSRYPVYENNLDEIKGVVHSKDIVHHYINKTNKTLSEIISPPYFVTENKAIDHLLRDFQKKKVQIAIVISEYGGTIGIVTLEDILEELVGEIQDEHDHEAQIVTQTEDTYHVIATSSIHDINKELDKPFPESEEYDTLAGLLLLHKPLEMREGAEFNLGGYEIRIVKMNQTLPELVDLKLLPDEDNTAVD</sequence>
<feature type="transmembrane region" description="Helical" evidence="10">
    <location>
        <begin position="52"/>
        <end position="71"/>
    </location>
</feature>
<evidence type="ECO:0000256" key="4">
    <source>
        <dbReference type="ARBA" id="ARBA00022737"/>
    </source>
</evidence>
<keyword evidence="5 9" id="KW-1133">Transmembrane helix</keyword>
<dbReference type="CDD" id="cd04590">
    <property type="entry name" value="CBS_pair_CorC_HlyC_assoc"/>
    <property type="match status" value="1"/>
</dbReference>
<feature type="transmembrane region" description="Helical" evidence="10">
    <location>
        <begin position="6"/>
        <end position="26"/>
    </location>
</feature>
<feature type="transmembrane region" description="Helical" evidence="10">
    <location>
        <begin position="101"/>
        <end position="121"/>
    </location>
</feature>
<evidence type="ECO:0000259" key="12">
    <source>
        <dbReference type="PROSITE" id="PS51846"/>
    </source>
</evidence>
<evidence type="ECO:0000256" key="9">
    <source>
        <dbReference type="PROSITE-ProRule" id="PRU01193"/>
    </source>
</evidence>
<dbReference type="InterPro" id="IPR005170">
    <property type="entry name" value="Transptr-assoc_dom"/>
</dbReference>
<dbReference type="EMBL" id="FUZU01000001">
    <property type="protein sequence ID" value="SKC38862.1"/>
    <property type="molecule type" value="Genomic_DNA"/>
</dbReference>
<dbReference type="SMART" id="SM01091">
    <property type="entry name" value="CorC_HlyC"/>
    <property type="match status" value="1"/>
</dbReference>
<dbReference type="GO" id="GO:0005886">
    <property type="term" value="C:plasma membrane"/>
    <property type="evidence" value="ECO:0007669"/>
    <property type="project" value="UniProtKB-SubCell"/>
</dbReference>
<keyword evidence="3 9" id="KW-0812">Transmembrane</keyword>
<evidence type="ECO:0000256" key="8">
    <source>
        <dbReference type="PROSITE-ProRule" id="PRU00703"/>
    </source>
</evidence>
<keyword evidence="7 9" id="KW-0472">Membrane</keyword>
<dbReference type="InterPro" id="IPR002550">
    <property type="entry name" value="CNNM"/>
</dbReference>
<comment type="subcellular location">
    <subcellularLocation>
        <location evidence="1">Cell membrane</location>
        <topology evidence="1">Multi-pass membrane protein</topology>
    </subcellularLocation>
</comment>
<gene>
    <name evidence="13" type="ORF">SAMN05660236_0061</name>
</gene>
<dbReference type="SUPFAM" id="SSF56176">
    <property type="entry name" value="FAD-binding/transporter-associated domain-like"/>
    <property type="match status" value="1"/>
</dbReference>
<dbReference type="PROSITE" id="PS51371">
    <property type="entry name" value="CBS"/>
    <property type="match status" value="2"/>
</dbReference>
<evidence type="ECO:0000256" key="2">
    <source>
        <dbReference type="ARBA" id="ARBA00022475"/>
    </source>
</evidence>
<dbReference type="InterPro" id="IPR046342">
    <property type="entry name" value="CBS_dom_sf"/>
</dbReference>
<dbReference type="STRING" id="688867.SAMN05660236_0061"/>
<evidence type="ECO:0000313" key="13">
    <source>
        <dbReference type="EMBL" id="SKC38862.1"/>
    </source>
</evidence>
<feature type="domain" description="CBS" evidence="11">
    <location>
        <begin position="283"/>
        <end position="340"/>
    </location>
</feature>
<dbReference type="InterPro" id="IPR000644">
    <property type="entry name" value="CBS_dom"/>
</dbReference>
<evidence type="ECO:0000256" key="5">
    <source>
        <dbReference type="ARBA" id="ARBA00022989"/>
    </source>
</evidence>
<protein>
    <submittedName>
        <fullName evidence="13">Hemolysin, contains CBS domains</fullName>
    </submittedName>
</protein>
<name>A0A1T5IIL2_9BACT</name>
<dbReference type="Gene3D" id="3.10.580.10">
    <property type="entry name" value="CBS-domain"/>
    <property type="match status" value="1"/>
</dbReference>